<proteinExistence type="inferred from homology"/>
<dbReference type="CDD" id="cd06445">
    <property type="entry name" value="ATase"/>
    <property type="match status" value="1"/>
</dbReference>
<evidence type="ECO:0000256" key="8">
    <source>
        <dbReference type="ARBA" id="ARBA00049348"/>
    </source>
</evidence>
<sequence length="200" mass="22251">MAEPLEVADVATQIGIFRVVYQGRSVRVVDLLEKGLPQTGVPVGAVRRKPPFPADSPPKQLQEYFRGTRDEFDLDVDPETSSEFDRKVWARLREVPVGRTVSYGELARRAGTTGSARAVGGSMARNPIPIVIPCHRVVGIEGAITGFGLGLWRKRWLLEREHSWPLRSRSADGPRPRQRTLDSPAEGASKNWARHRSANH</sequence>
<evidence type="ECO:0000256" key="9">
    <source>
        <dbReference type="SAM" id="MobiDB-lite"/>
    </source>
</evidence>
<reference evidence="11" key="2">
    <citation type="journal article" date="2014" name="ISME J.">
        <title>Microbial stratification in low pH oxic and suboxic macroscopic growths along an acid mine drainage.</title>
        <authorList>
            <person name="Mendez-Garcia C."/>
            <person name="Mesa V."/>
            <person name="Sprenger R.R."/>
            <person name="Richter M."/>
            <person name="Diez M.S."/>
            <person name="Solano J."/>
            <person name="Bargiela R."/>
            <person name="Golyshina O.V."/>
            <person name="Manteca A."/>
            <person name="Ramos J.L."/>
            <person name="Gallego J.R."/>
            <person name="Llorente I."/>
            <person name="Martins Dos Santos V.A."/>
            <person name="Jensen O.N."/>
            <person name="Pelaez A.I."/>
            <person name="Sanchez J."/>
            <person name="Ferrer M."/>
        </authorList>
    </citation>
    <scope>NUCLEOTIDE SEQUENCE</scope>
</reference>
<reference evidence="11" key="1">
    <citation type="submission" date="2013-08" db="EMBL/GenBank/DDBJ databases">
        <authorList>
            <person name="Mendez C."/>
            <person name="Richter M."/>
            <person name="Ferrer M."/>
            <person name="Sanchez J."/>
        </authorList>
    </citation>
    <scope>NUCLEOTIDE SEQUENCE</scope>
</reference>
<feature type="domain" description="Methylated-DNA-[protein]-cysteine S-methyltransferase DNA binding" evidence="10">
    <location>
        <begin position="83"/>
        <end position="162"/>
    </location>
</feature>
<dbReference type="InterPro" id="IPR001497">
    <property type="entry name" value="MethylDNA_cys_MeTrfase_AS"/>
</dbReference>
<comment type="catalytic activity">
    <reaction evidence="8">
        <text>a 6-O-methyl-2'-deoxyguanosine in DNA + L-cysteinyl-[protein] = S-methyl-L-cysteinyl-[protein] + a 2'-deoxyguanosine in DNA</text>
        <dbReference type="Rhea" id="RHEA:24000"/>
        <dbReference type="Rhea" id="RHEA-COMP:10131"/>
        <dbReference type="Rhea" id="RHEA-COMP:10132"/>
        <dbReference type="Rhea" id="RHEA-COMP:11367"/>
        <dbReference type="Rhea" id="RHEA-COMP:11368"/>
        <dbReference type="ChEBI" id="CHEBI:29950"/>
        <dbReference type="ChEBI" id="CHEBI:82612"/>
        <dbReference type="ChEBI" id="CHEBI:85445"/>
        <dbReference type="ChEBI" id="CHEBI:85448"/>
        <dbReference type="EC" id="2.1.1.63"/>
    </reaction>
</comment>
<dbReference type="SUPFAM" id="SSF53155">
    <property type="entry name" value="Methylated DNA-protein cysteine methyltransferase domain"/>
    <property type="match status" value="1"/>
</dbReference>
<name>T1BGY6_9ZZZZ</name>
<dbReference type="PROSITE" id="PS00374">
    <property type="entry name" value="MGMT"/>
    <property type="match status" value="1"/>
</dbReference>
<dbReference type="PANTHER" id="PTHR10815:SF5">
    <property type="entry name" value="METHYLATED-DNA--PROTEIN-CYSTEINE METHYLTRANSFERASE"/>
    <property type="match status" value="1"/>
</dbReference>
<evidence type="ECO:0000313" key="11">
    <source>
        <dbReference type="EMBL" id="EQD72231.1"/>
    </source>
</evidence>
<comment type="similarity">
    <text evidence="2">Belongs to the MGMT family.</text>
</comment>
<gene>
    <name evidence="11" type="ORF">B1B_03909</name>
</gene>
<dbReference type="Gene3D" id="1.10.10.10">
    <property type="entry name" value="Winged helix-like DNA-binding domain superfamily/Winged helix DNA-binding domain"/>
    <property type="match status" value="1"/>
</dbReference>
<organism evidence="11">
    <name type="scientific">mine drainage metagenome</name>
    <dbReference type="NCBI Taxonomy" id="410659"/>
    <lineage>
        <taxon>unclassified sequences</taxon>
        <taxon>metagenomes</taxon>
        <taxon>ecological metagenomes</taxon>
    </lineage>
</organism>
<dbReference type="SUPFAM" id="SSF46767">
    <property type="entry name" value="Methylated DNA-protein cysteine methyltransferase, C-terminal domain"/>
    <property type="match status" value="1"/>
</dbReference>
<keyword evidence="7" id="KW-0234">DNA repair</keyword>
<feature type="compositionally biased region" description="Basic and acidic residues" evidence="9">
    <location>
        <begin position="166"/>
        <end position="175"/>
    </location>
</feature>
<accession>T1BGY6</accession>
<evidence type="ECO:0000256" key="5">
    <source>
        <dbReference type="ARBA" id="ARBA00022679"/>
    </source>
</evidence>
<evidence type="ECO:0000256" key="7">
    <source>
        <dbReference type="ARBA" id="ARBA00023204"/>
    </source>
</evidence>
<dbReference type="InterPro" id="IPR036388">
    <property type="entry name" value="WH-like_DNA-bd_sf"/>
</dbReference>
<dbReference type="EC" id="2.1.1.63" evidence="3"/>
<evidence type="ECO:0000256" key="2">
    <source>
        <dbReference type="ARBA" id="ARBA00008711"/>
    </source>
</evidence>
<dbReference type="PANTHER" id="PTHR10815">
    <property type="entry name" value="METHYLATED-DNA--PROTEIN-CYSTEINE METHYLTRANSFERASE"/>
    <property type="match status" value="1"/>
</dbReference>
<dbReference type="EMBL" id="AUZY01002430">
    <property type="protein sequence ID" value="EQD72231.1"/>
    <property type="molecule type" value="Genomic_DNA"/>
</dbReference>
<dbReference type="FunFam" id="1.10.10.10:FF:000214">
    <property type="entry name" value="Methylated-DNA--protein-cysteine methyltransferase"/>
    <property type="match status" value="1"/>
</dbReference>
<dbReference type="NCBIfam" id="TIGR00589">
    <property type="entry name" value="ogt"/>
    <property type="match status" value="1"/>
</dbReference>
<dbReference type="InterPro" id="IPR036217">
    <property type="entry name" value="MethylDNA_cys_MeTrfase_DNAb"/>
</dbReference>
<dbReference type="AlphaFoldDB" id="T1BGY6"/>
<evidence type="ECO:0000256" key="1">
    <source>
        <dbReference type="ARBA" id="ARBA00001286"/>
    </source>
</evidence>
<dbReference type="InterPro" id="IPR036631">
    <property type="entry name" value="MGMT_N_sf"/>
</dbReference>
<keyword evidence="4 11" id="KW-0489">Methyltransferase</keyword>
<dbReference type="Pfam" id="PF01035">
    <property type="entry name" value="DNA_binding_1"/>
    <property type="match status" value="1"/>
</dbReference>
<protein>
    <recommendedName>
        <fullName evidence="3">methylated-DNA--[protein]-cysteine S-methyltransferase</fullName>
        <ecNumber evidence="3">2.1.1.63</ecNumber>
    </recommendedName>
</protein>
<dbReference type="GO" id="GO:0032259">
    <property type="term" value="P:methylation"/>
    <property type="evidence" value="ECO:0007669"/>
    <property type="project" value="UniProtKB-KW"/>
</dbReference>
<evidence type="ECO:0000256" key="6">
    <source>
        <dbReference type="ARBA" id="ARBA00022763"/>
    </source>
</evidence>
<comment type="catalytic activity">
    <reaction evidence="1">
        <text>a 4-O-methyl-thymidine in DNA + L-cysteinyl-[protein] = a thymidine in DNA + S-methyl-L-cysteinyl-[protein]</text>
        <dbReference type="Rhea" id="RHEA:53428"/>
        <dbReference type="Rhea" id="RHEA-COMP:10131"/>
        <dbReference type="Rhea" id="RHEA-COMP:10132"/>
        <dbReference type="Rhea" id="RHEA-COMP:13555"/>
        <dbReference type="Rhea" id="RHEA-COMP:13556"/>
        <dbReference type="ChEBI" id="CHEBI:29950"/>
        <dbReference type="ChEBI" id="CHEBI:82612"/>
        <dbReference type="ChEBI" id="CHEBI:137386"/>
        <dbReference type="ChEBI" id="CHEBI:137387"/>
        <dbReference type="EC" id="2.1.1.63"/>
    </reaction>
</comment>
<keyword evidence="6" id="KW-0227">DNA damage</keyword>
<dbReference type="GO" id="GO:0006281">
    <property type="term" value="P:DNA repair"/>
    <property type="evidence" value="ECO:0007669"/>
    <property type="project" value="UniProtKB-KW"/>
</dbReference>
<feature type="region of interest" description="Disordered" evidence="9">
    <location>
        <begin position="166"/>
        <end position="200"/>
    </location>
</feature>
<evidence type="ECO:0000256" key="4">
    <source>
        <dbReference type="ARBA" id="ARBA00022603"/>
    </source>
</evidence>
<evidence type="ECO:0000256" key="3">
    <source>
        <dbReference type="ARBA" id="ARBA00011918"/>
    </source>
</evidence>
<dbReference type="InterPro" id="IPR014048">
    <property type="entry name" value="MethylDNA_cys_MeTrfase_DNA-bd"/>
</dbReference>
<comment type="caution">
    <text evidence="11">The sequence shown here is derived from an EMBL/GenBank/DDBJ whole genome shotgun (WGS) entry which is preliminary data.</text>
</comment>
<dbReference type="GO" id="GO:0003908">
    <property type="term" value="F:methylated-DNA-[protein]-cysteine S-methyltransferase activity"/>
    <property type="evidence" value="ECO:0007669"/>
    <property type="project" value="UniProtKB-EC"/>
</dbReference>
<keyword evidence="5 11" id="KW-0808">Transferase</keyword>
<evidence type="ECO:0000259" key="10">
    <source>
        <dbReference type="Pfam" id="PF01035"/>
    </source>
</evidence>